<organism evidence="2 3">
    <name type="scientific">Aneurinibacillus aneurinilyticus ATCC 12856</name>
    <dbReference type="NCBI Taxonomy" id="649747"/>
    <lineage>
        <taxon>Bacteria</taxon>
        <taxon>Bacillati</taxon>
        <taxon>Bacillota</taxon>
        <taxon>Bacilli</taxon>
        <taxon>Bacillales</taxon>
        <taxon>Paenibacillaceae</taxon>
        <taxon>Aneurinibacillus group</taxon>
        <taxon>Aneurinibacillus</taxon>
    </lineage>
</organism>
<evidence type="ECO:0000313" key="3">
    <source>
        <dbReference type="Proteomes" id="UP000016511"/>
    </source>
</evidence>
<gene>
    <name evidence="2" type="ORF">HMPREF0083_04198</name>
</gene>
<feature type="transmembrane region" description="Helical" evidence="1">
    <location>
        <begin position="6"/>
        <end position="27"/>
    </location>
</feature>
<accession>U1Y6J2</accession>
<keyword evidence="1" id="KW-1133">Transmembrane helix</keyword>
<dbReference type="EMBL" id="AWSJ01000253">
    <property type="protein sequence ID" value="ERI07757.1"/>
    <property type="molecule type" value="Genomic_DNA"/>
</dbReference>
<name>U1Y6J2_ANEAE</name>
<sequence>MVGAGVKLIWFTGSGILRFFFCIMKLIQQYIYNKTRIFYACFISGMVE</sequence>
<dbReference type="Proteomes" id="UP000016511">
    <property type="component" value="Unassembled WGS sequence"/>
</dbReference>
<evidence type="ECO:0000256" key="1">
    <source>
        <dbReference type="SAM" id="Phobius"/>
    </source>
</evidence>
<proteinExistence type="predicted"/>
<comment type="caution">
    <text evidence="2">The sequence shown here is derived from an EMBL/GenBank/DDBJ whole genome shotgun (WGS) entry which is preliminary data.</text>
</comment>
<dbReference type="HOGENOM" id="CLU_3148869_0_0_9"/>
<evidence type="ECO:0000313" key="2">
    <source>
        <dbReference type="EMBL" id="ERI07757.1"/>
    </source>
</evidence>
<dbReference type="PATRIC" id="fig|649747.3.peg.3806"/>
<reference evidence="2 3" key="1">
    <citation type="submission" date="2013-08" db="EMBL/GenBank/DDBJ databases">
        <authorList>
            <person name="Weinstock G."/>
            <person name="Sodergren E."/>
            <person name="Wylie T."/>
            <person name="Fulton L."/>
            <person name="Fulton R."/>
            <person name="Fronick C."/>
            <person name="O'Laughlin M."/>
            <person name="Godfrey J."/>
            <person name="Miner T."/>
            <person name="Herter B."/>
            <person name="Appelbaum E."/>
            <person name="Cordes M."/>
            <person name="Lek S."/>
            <person name="Wollam A."/>
            <person name="Pepin K.H."/>
            <person name="Palsikar V.B."/>
            <person name="Mitreva M."/>
            <person name="Wilson R.K."/>
        </authorList>
    </citation>
    <scope>NUCLEOTIDE SEQUENCE [LARGE SCALE GENOMIC DNA]</scope>
    <source>
        <strain evidence="2 3">ATCC 12856</strain>
    </source>
</reference>
<dbReference type="AlphaFoldDB" id="U1Y6J2"/>
<keyword evidence="1" id="KW-0472">Membrane</keyword>
<keyword evidence="3" id="KW-1185">Reference proteome</keyword>
<keyword evidence="1" id="KW-0812">Transmembrane</keyword>
<dbReference type="STRING" id="649747.HMPREF0083_04198"/>
<protein>
    <submittedName>
        <fullName evidence="2">Uncharacterized protein</fullName>
    </submittedName>
</protein>